<name>A0A0F5V835_9GAMM</name>
<evidence type="ECO:0000313" key="5">
    <source>
        <dbReference type="Proteomes" id="UP000033633"/>
    </source>
</evidence>
<comment type="catalytic activity">
    <reaction evidence="3">
        <text>inosine + phosphate = alpha-D-ribose 1-phosphate + hypoxanthine</text>
        <dbReference type="Rhea" id="RHEA:27646"/>
        <dbReference type="ChEBI" id="CHEBI:17368"/>
        <dbReference type="ChEBI" id="CHEBI:17596"/>
        <dbReference type="ChEBI" id="CHEBI:43474"/>
        <dbReference type="ChEBI" id="CHEBI:57720"/>
        <dbReference type="EC" id="2.4.2.1"/>
    </reaction>
</comment>
<dbReference type="InterPro" id="IPR011051">
    <property type="entry name" value="RmlC_Cupin_sf"/>
</dbReference>
<evidence type="ECO:0000256" key="3">
    <source>
        <dbReference type="HAMAP-Rule" id="MF_01537"/>
    </source>
</evidence>
<dbReference type="RefSeq" id="WP_046222152.1">
    <property type="nucleotide sequence ID" value="NZ_JWYV01000021.1"/>
</dbReference>
<dbReference type="OrthoDB" id="9793848at2"/>
<dbReference type="PATRIC" id="fig|265726.11.peg.2570"/>
<sequence length="93" mass="10065">MLNTNEYFDGNVKSIGFEAEGARSSVGVMLPGSYTFGTAAPERMTVVKGAISVKLPGHVDWETYNAGDDFEVPGDASFDVKIEETTAYLCDYL</sequence>
<comment type="catalytic activity">
    <reaction evidence="3">
        <text>a purine D-ribonucleoside + phosphate = a purine nucleobase + alpha-D-ribose 1-phosphate</text>
        <dbReference type="Rhea" id="RHEA:19805"/>
        <dbReference type="ChEBI" id="CHEBI:26386"/>
        <dbReference type="ChEBI" id="CHEBI:43474"/>
        <dbReference type="ChEBI" id="CHEBI:57720"/>
        <dbReference type="ChEBI" id="CHEBI:142355"/>
        <dbReference type="EC" id="2.4.2.1"/>
    </reaction>
</comment>
<dbReference type="InterPro" id="IPR009664">
    <property type="entry name" value="Ppnp"/>
</dbReference>
<comment type="catalytic activity">
    <reaction evidence="3">
        <text>thymidine + phosphate = 2-deoxy-alpha-D-ribose 1-phosphate + thymine</text>
        <dbReference type="Rhea" id="RHEA:16037"/>
        <dbReference type="ChEBI" id="CHEBI:17748"/>
        <dbReference type="ChEBI" id="CHEBI:17821"/>
        <dbReference type="ChEBI" id="CHEBI:43474"/>
        <dbReference type="ChEBI" id="CHEBI:57259"/>
        <dbReference type="EC" id="2.4.2.2"/>
    </reaction>
</comment>
<keyword evidence="1 3" id="KW-0328">Glycosyltransferase</keyword>
<dbReference type="EC" id="2.4.2.2" evidence="3"/>
<dbReference type="GO" id="GO:0004850">
    <property type="term" value="F:uridine phosphorylase activity"/>
    <property type="evidence" value="ECO:0007669"/>
    <property type="project" value="RHEA"/>
</dbReference>
<protein>
    <recommendedName>
        <fullName evidence="3">Pyrimidine/purine nucleoside phosphorylase</fullName>
        <ecNumber evidence="3">2.4.2.1</ecNumber>
        <ecNumber evidence="3">2.4.2.2</ecNumber>
    </recommendedName>
    <alternativeName>
        <fullName evidence="3">Adenosine phosphorylase</fullName>
    </alternativeName>
    <alternativeName>
        <fullName evidence="3">Cytidine phosphorylase</fullName>
    </alternativeName>
    <alternativeName>
        <fullName evidence="3">Guanosine phosphorylase</fullName>
    </alternativeName>
    <alternativeName>
        <fullName evidence="3">Inosine phosphorylase</fullName>
    </alternativeName>
    <alternativeName>
        <fullName evidence="3">Thymidine phosphorylase</fullName>
    </alternativeName>
    <alternativeName>
        <fullName evidence="3">Uridine phosphorylase</fullName>
    </alternativeName>
    <alternativeName>
        <fullName evidence="3">Xanthosine phosphorylase</fullName>
    </alternativeName>
</protein>
<dbReference type="GO" id="GO:0005829">
    <property type="term" value="C:cytosol"/>
    <property type="evidence" value="ECO:0007669"/>
    <property type="project" value="TreeGrafter"/>
</dbReference>
<comment type="caution">
    <text evidence="4">The sequence shown here is derived from an EMBL/GenBank/DDBJ whole genome shotgun (WGS) entry which is preliminary data.</text>
</comment>
<dbReference type="GO" id="GO:0047975">
    <property type="term" value="F:guanosine phosphorylase activity"/>
    <property type="evidence" value="ECO:0007669"/>
    <property type="project" value="RHEA"/>
</dbReference>
<dbReference type="FunFam" id="2.60.120.10:FF:000016">
    <property type="entry name" value="Pyrimidine/purine nucleoside phosphorylase"/>
    <property type="match status" value="1"/>
</dbReference>
<reference evidence="4 5" key="1">
    <citation type="submission" date="2014-12" db="EMBL/GenBank/DDBJ databases">
        <title>Mercury Reductase activity and rhizosphere competence traits in the genome of root associated Photobacterium halotolerans MELD1.</title>
        <authorList>
            <person name="Mathew D.C."/>
            <person name="Huang C.-C."/>
        </authorList>
    </citation>
    <scope>NUCLEOTIDE SEQUENCE [LARGE SCALE GENOMIC DNA]</scope>
    <source>
        <strain evidence="4 5">MELD1</strain>
    </source>
</reference>
<dbReference type="CDD" id="cd20296">
    <property type="entry name" value="cupin_PpnP-like"/>
    <property type="match status" value="1"/>
</dbReference>
<dbReference type="AlphaFoldDB" id="A0A0F5V835"/>
<comment type="catalytic activity">
    <reaction evidence="3">
        <text>uridine + phosphate = alpha-D-ribose 1-phosphate + uracil</text>
        <dbReference type="Rhea" id="RHEA:24388"/>
        <dbReference type="ChEBI" id="CHEBI:16704"/>
        <dbReference type="ChEBI" id="CHEBI:17568"/>
        <dbReference type="ChEBI" id="CHEBI:43474"/>
        <dbReference type="ChEBI" id="CHEBI:57720"/>
        <dbReference type="EC" id="2.4.2.2"/>
    </reaction>
</comment>
<dbReference type="Proteomes" id="UP000033633">
    <property type="component" value="Unassembled WGS sequence"/>
</dbReference>
<dbReference type="EMBL" id="JWYV01000021">
    <property type="protein sequence ID" value="KKC98345.1"/>
    <property type="molecule type" value="Genomic_DNA"/>
</dbReference>
<dbReference type="GO" id="GO:0004731">
    <property type="term" value="F:purine-nucleoside phosphorylase activity"/>
    <property type="evidence" value="ECO:0007669"/>
    <property type="project" value="UniProtKB-UniRule"/>
</dbReference>
<dbReference type="PANTHER" id="PTHR36540:SF1">
    <property type="entry name" value="PYRIMIDINE_PURINE NUCLEOSIDE PHOSPHORYLASE"/>
    <property type="match status" value="1"/>
</dbReference>
<comment type="catalytic activity">
    <reaction evidence="3">
        <text>cytidine + phosphate = cytosine + alpha-D-ribose 1-phosphate</text>
        <dbReference type="Rhea" id="RHEA:52540"/>
        <dbReference type="ChEBI" id="CHEBI:16040"/>
        <dbReference type="ChEBI" id="CHEBI:17562"/>
        <dbReference type="ChEBI" id="CHEBI:43474"/>
        <dbReference type="ChEBI" id="CHEBI:57720"/>
        <dbReference type="EC" id="2.4.2.2"/>
    </reaction>
</comment>
<gene>
    <name evidence="3" type="primary">ppnP</name>
    <name evidence="4" type="ORF">KY46_18825</name>
</gene>
<comment type="catalytic activity">
    <reaction evidence="3">
        <text>adenosine + phosphate = alpha-D-ribose 1-phosphate + adenine</text>
        <dbReference type="Rhea" id="RHEA:27642"/>
        <dbReference type="ChEBI" id="CHEBI:16335"/>
        <dbReference type="ChEBI" id="CHEBI:16708"/>
        <dbReference type="ChEBI" id="CHEBI:43474"/>
        <dbReference type="ChEBI" id="CHEBI:57720"/>
        <dbReference type="EC" id="2.4.2.1"/>
    </reaction>
</comment>
<evidence type="ECO:0000256" key="1">
    <source>
        <dbReference type="ARBA" id="ARBA00022676"/>
    </source>
</evidence>
<comment type="function">
    <text evidence="3">Catalyzes the phosphorolysis of diverse nucleosides, yielding D-ribose 1-phosphate and the respective free bases. Can use uridine, adenosine, guanosine, cytidine, thymidine, inosine and xanthosine as substrates. Also catalyzes the reverse reactions.</text>
</comment>
<dbReference type="PANTHER" id="PTHR36540">
    <property type="entry name" value="PYRIMIDINE/PURINE NUCLEOSIDE PHOSPHORYLASE"/>
    <property type="match status" value="1"/>
</dbReference>
<keyword evidence="2 3" id="KW-0808">Transferase</keyword>
<comment type="similarity">
    <text evidence="3">Belongs to the nucleoside phosphorylase PpnP family.</text>
</comment>
<evidence type="ECO:0000256" key="2">
    <source>
        <dbReference type="ARBA" id="ARBA00022679"/>
    </source>
</evidence>
<dbReference type="EC" id="2.4.2.1" evidence="3"/>
<dbReference type="HAMAP" id="MF_01537">
    <property type="entry name" value="Nucleos_phosphorylase_PpnP"/>
    <property type="match status" value="1"/>
</dbReference>
<dbReference type="STRING" id="265726.KY46_18825"/>
<accession>A0A0F5V835</accession>
<dbReference type="Gene3D" id="2.60.120.10">
    <property type="entry name" value="Jelly Rolls"/>
    <property type="match status" value="1"/>
</dbReference>
<comment type="catalytic activity">
    <reaction evidence="3">
        <text>xanthosine + phosphate = alpha-D-ribose 1-phosphate + xanthine</text>
        <dbReference type="Rhea" id="RHEA:27638"/>
        <dbReference type="ChEBI" id="CHEBI:17712"/>
        <dbReference type="ChEBI" id="CHEBI:18107"/>
        <dbReference type="ChEBI" id="CHEBI:43474"/>
        <dbReference type="ChEBI" id="CHEBI:57720"/>
        <dbReference type="EC" id="2.4.2.1"/>
    </reaction>
</comment>
<organism evidence="4 5">
    <name type="scientific">Photobacterium halotolerans</name>
    <dbReference type="NCBI Taxonomy" id="265726"/>
    <lineage>
        <taxon>Bacteria</taxon>
        <taxon>Pseudomonadati</taxon>
        <taxon>Pseudomonadota</taxon>
        <taxon>Gammaproteobacteria</taxon>
        <taxon>Vibrionales</taxon>
        <taxon>Vibrionaceae</taxon>
        <taxon>Photobacterium</taxon>
    </lineage>
</organism>
<proteinExistence type="inferred from homology"/>
<comment type="catalytic activity">
    <reaction evidence="3">
        <text>guanosine + phosphate = alpha-D-ribose 1-phosphate + guanine</text>
        <dbReference type="Rhea" id="RHEA:13233"/>
        <dbReference type="ChEBI" id="CHEBI:16235"/>
        <dbReference type="ChEBI" id="CHEBI:16750"/>
        <dbReference type="ChEBI" id="CHEBI:43474"/>
        <dbReference type="ChEBI" id="CHEBI:57720"/>
        <dbReference type="EC" id="2.4.2.1"/>
    </reaction>
</comment>
<evidence type="ECO:0000313" key="4">
    <source>
        <dbReference type="EMBL" id="KKC98345.1"/>
    </source>
</evidence>
<keyword evidence="5" id="KW-1185">Reference proteome</keyword>
<dbReference type="Pfam" id="PF06865">
    <property type="entry name" value="Ppnp"/>
    <property type="match status" value="1"/>
</dbReference>
<dbReference type="SUPFAM" id="SSF51182">
    <property type="entry name" value="RmlC-like cupins"/>
    <property type="match status" value="1"/>
</dbReference>
<dbReference type="InterPro" id="IPR014710">
    <property type="entry name" value="RmlC-like_jellyroll"/>
</dbReference>
<dbReference type="GO" id="GO:0009032">
    <property type="term" value="F:thymidine phosphorylase activity"/>
    <property type="evidence" value="ECO:0007669"/>
    <property type="project" value="RHEA"/>
</dbReference>